<accession>A0A4R3VZ40</accession>
<gene>
    <name evidence="1" type="ORF">EDC17_1004116</name>
</gene>
<proteinExistence type="predicted"/>
<evidence type="ECO:0000313" key="2">
    <source>
        <dbReference type="Proteomes" id="UP000295197"/>
    </source>
</evidence>
<dbReference type="Proteomes" id="UP000295197">
    <property type="component" value="Unassembled WGS sequence"/>
</dbReference>
<organism evidence="1 2">
    <name type="scientific">Sphingobacterium alimentarium</name>
    <dbReference type="NCBI Taxonomy" id="797292"/>
    <lineage>
        <taxon>Bacteria</taxon>
        <taxon>Pseudomonadati</taxon>
        <taxon>Bacteroidota</taxon>
        <taxon>Sphingobacteriia</taxon>
        <taxon>Sphingobacteriales</taxon>
        <taxon>Sphingobacteriaceae</taxon>
        <taxon>Sphingobacterium</taxon>
    </lineage>
</organism>
<dbReference type="AlphaFoldDB" id="A0A4R3VZ40"/>
<comment type="caution">
    <text evidence="1">The sequence shown here is derived from an EMBL/GenBank/DDBJ whole genome shotgun (WGS) entry which is preliminary data.</text>
</comment>
<name>A0A4R3VZ40_9SPHI</name>
<evidence type="ECO:0000313" key="1">
    <source>
        <dbReference type="EMBL" id="TCV19594.1"/>
    </source>
</evidence>
<dbReference type="EMBL" id="SMBZ01000004">
    <property type="protein sequence ID" value="TCV19594.1"/>
    <property type="molecule type" value="Genomic_DNA"/>
</dbReference>
<reference evidence="1 2" key="1">
    <citation type="submission" date="2019-03" db="EMBL/GenBank/DDBJ databases">
        <title>Genomic Encyclopedia of Type Strains, Phase IV (KMG-IV): sequencing the most valuable type-strain genomes for metagenomic binning, comparative biology and taxonomic classification.</title>
        <authorList>
            <person name="Goeker M."/>
        </authorList>
    </citation>
    <scope>NUCLEOTIDE SEQUENCE [LARGE SCALE GENOMIC DNA]</scope>
    <source>
        <strain evidence="1 2">DSM 22362</strain>
    </source>
</reference>
<keyword evidence="2" id="KW-1185">Reference proteome</keyword>
<protein>
    <submittedName>
        <fullName evidence="1">Uncharacterized protein</fullName>
    </submittedName>
</protein>
<sequence length="59" mass="7340">MFTQIFQHYKIMKLFLLTAIFCTFLNLQPKLYTALYKFFSDFRSLERDTYLITTFKYFK</sequence>